<feature type="domain" description="RRM" evidence="3">
    <location>
        <begin position="221"/>
        <end position="291"/>
    </location>
</feature>
<accession>A0ABN9XNR3</accession>
<dbReference type="CDD" id="cd00590">
    <property type="entry name" value="RRM_SF"/>
    <property type="match status" value="2"/>
</dbReference>
<dbReference type="PROSITE" id="PS50102">
    <property type="entry name" value="RRM"/>
    <property type="match status" value="1"/>
</dbReference>
<dbReference type="Proteomes" id="UP001189429">
    <property type="component" value="Unassembled WGS sequence"/>
</dbReference>
<dbReference type="Gene3D" id="3.30.70.330">
    <property type="match status" value="2"/>
</dbReference>
<dbReference type="InterPro" id="IPR000504">
    <property type="entry name" value="RRM_dom"/>
</dbReference>
<feature type="compositionally biased region" description="Low complexity" evidence="2">
    <location>
        <begin position="601"/>
        <end position="639"/>
    </location>
</feature>
<keyword evidence="1" id="KW-0694">RNA-binding</keyword>
<evidence type="ECO:0000256" key="2">
    <source>
        <dbReference type="SAM" id="MobiDB-lite"/>
    </source>
</evidence>
<dbReference type="InterPro" id="IPR012677">
    <property type="entry name" value="Nucleotide-bd_a/b_plait_sf"/>
</dbReference>
<feature type="region of interest" description="Disordered" evidence="2">
    <location>
        <begin position="601"/>
        <end position="658"/>
    </location>
</feature>
<evidence type="ECO:0000259" key="3">
    <source>
        <dbReference type="PROSITE" id="PS50102"/>
    </source>
</evidence>
<evidence type="ECO:0000256" key="1">
    <source>
        <dbReference type="PROSITE-ProRule" id="PRU00176"/>
    </source>
</evidence>
<keyword evidence="5" id="KW-1185">Reference proteome</keyword>
<comment type="caution">
    <text evidence="4">The sequence shown here is derived from an EMBL/GenBank/DDBJ whole genome shotgun (WGS) entry which is preliminary data.</text>
</comment>
<protein>
    <recommendedName>
        <fullName evidence="3">RRM domain-containing protein</fullName>
    </recommendedName>
</protein>
<feature type="region of interest" description="Disordered" evidence="2">
    <location>
        <begin position="84"/>
        <end position="105"/>
    </location>
</feature>
<dbReference type="SUPFAM" id="SSF54928">
    <property type="entry name" value="RNA-binding domain, RBD"/>
    <property type="match status" value="1"/>
</dbReference>
<dbReference type="InterPro" id="IPR035979">
    <property type="entry name" value="RBD_domain_sf"/>
</dbReference>
<evidence type="ECO:0000313" key="5">
    <source>
        <dbReference type="Proteomes" id="UP001189429"/>
    </source>
</evidence>
<dbReference type="EMBL" id="CAUYUJ010020948">
    <property type="protein sequence ID" value="CAK0901549.1"/>
    <property type="molecule type" value="Genomic_DNA"/>
</dbReference>
<dbReference type="SMART" id="SM00360">
    <property type="entry name" value="RRM"/>
    <property type="match status" value="2"/>
</dbReference>
<feature type="compositionally biased region" description="Low complexity" evidence="2">
    <location>
        <begin position="299"/>
        <end position="322"/>
    </location>
</feature>
<feature type="region of interest" description="Disordered" evidence="2">
    <location>
        <begin position="718"/>
        <end position="737"/>
    </location>
</feature>
<gene>
    <name evidence="4" type="ORF">PCOR1329_LOCUS78467</name>
</gene>
<sequence length="737" mass="78363">MLQGASGPYRSDMAGALRGRLRALQADLRCAALHFVGDSCEGGPQLKELDLDSGPLHFVCSRNHRLGTPEALQEYLTQVLSEELAKPKPAAPQPTREARASKEVEDSPHILVEGIPDSWQETQVKMAFVLYGGVAAVRFANQARGGRAAKVWLKSPENMAKAVKQLHGSKVGDGELIQECKISCRVVGQDLANQRSSRTLYIDELDMSSRPADLQPGKNDREVFLQSLPVKDCTEEQIHDWLQGFGEIEEMNLLRQGEASAPSGKGYVRFCRHDGAAACVEAQASVADAEQPDGGEPNGTGSSAARPGPGAAALPAGRRTPGLGLDSTGATLELGSSMAAERGFPRVVLPRLACLFLHGRDHRRLLLQLRFLRLQLLEVRERRQHPQERYRRHLRLVVARQPVPFVDVARLGSLRHGDPAKSAAAFTEAEPRAAGSGVLVAPSSQQLSARFPWPRLKPAASRQTSFPAALAFFSATQARFSAFLVSGLTFGFTRCLHRSTAHYLGLSPRQAPPGSFYAHPCGRALGPPPGLAAPCCRTAEGPWAPGAWEGAPSTRAPCAFAAIADSGSDSDVYPGGRVLGPPPGLVTPCCRAADGPWAAGAWEGAPVPSTRSPSPESARAPCASAAIADSGSDSDGPGARLPPGAWSSQGEGGAPRPPGCFGGAGCGHELGKPGVPSAGSAQHHLGLCRPCDFVYRGACREGTSCRFCHLCGPDEVQRRKKEQRRQHRAQQRAVARA</sequence>
<feature type="compositionally biased region" description="Basic and acidic residues" evidence="2">
    <location>
        <begin position="96"/>
        <end position="105"/>
    </location>
</feature>
<dbReference type="Pfam" id="PF00076">
    <property type="entry name" value="RRM_1"/>
    <property type="match status" value="1"/>
</dbReference>
<organism evidence="4 5">
    <name type="scientific">Prorocentrum cordatum</name>
    <dbReference type="NCBI Taxonomy" id="2364126"/>
    <lineage>
        <taxon>Eukaryota</taxon>
        <taxon>Sar</taxon>
        <taxon>Alveolata</taxon>
        <taxon>Dinophyceae</taxon>
        <taxon>Prorocentrales</taxon>
        <taxon>Prorocentraceae</taxon>
        <taxon>Prorocentrum</taxon>
    </lineage>
</organism>
<feature type="region of interest" description="Disordered" evidence="2">
    <location>
        <begin position="287"/>
        <end position="327"/>
    </location>
</feature>
<proteinExistence type="predicted"/>
<name>A0ABN9XNR3_9DINO</name>
<feature type="compositionally biased region" description="Basic residues" evidence="2">
    <location>
        <begin position="718"/>
        <end position="730"/>
    </location>
</feature>
<evidence type="ECO:0000313" key="4">
    <source>
        <dbReference type="EMBL" id="CAK0901549.1"/>
    </source>
</evidence>
<reference evidence="4" key="1">
    <citation type="submission" date="2023-10" db="EMBL/GenBank/DDBJ databases">
        <authorList>
            <person name="Chen Y."/>
            <person name="Shah S."/>
            <person name="Dougan E. K."/>
            <person name="Thang M."/>
            <person name="Chan C."/>
        </authorList>
    </citation>
    <scope>NUCLEOTIDE SEQUENCE [LARGE SCALE GENOMIC DNA]</scope>
</reference>